<dbReference type="Gene3D" id="3.40.50.720">
    <property type="entry name" value="NAD(P)-binding Rossmann-like Domain"/>
    <property type="match status" value="2"/>
</dbReference>
<dbReference type="InterPro" id="IPR020904">
    <property type="entry name" value="Sc_DH/Rdtase_CS"/>
</dbReference>
<dbReference type="GeneID" id="118266781"/>
<evidence type="ECO:0000256" key="1">
    <source>
        <dbReference type="ARBA" id="ARBA00006484"/>
    </source>
</evidence>
<reference evidence="4" key="1">
    <citation type="submission" date="2025-08" db="UniProtKB">
        <authorList>
            <consortium name="RefSeq"/>
        </authorList>
    </citation>
    <scope>IDENTIFICATION</scope>
    <source>
        <tissue evidence="4">Whole larval tissue</tissue>
    </source>
</reference>
<sequence>MYDLKDKVAVVTGASNGIGASFVREILEEGVKHVRLLDIDKKTGNALQDELRQKYGKDKVKFVKCDVTDDGQFFKALEDAKKDNGYLDLLVNNAGVAEQDSFARIRKLIEINVTALINGTLKAIEMMRTDKGGRGGAVINVCSVGSLIPVSPMFLYSTSKRAAMHFTTCVGRVPCENTDVRVMAACIGVTDTAMLEKLTCYTKDLYEKAQKVLASHPMQSSAAAARCMVEMYQKGGPASIWLIRGGLPAQDVTAQLDKADEEMEAIIRKIDYQRMFEVRDKVFFITGAAAGIGAAIVKAFLEEGAKHVAALDVDVKNGTALEEELAEKYGNDKIKFYKCDVTSNDLDAVYDRVLNDVEYIDVVINCAGIMNDRPNAYLKEIDVNVTALIKSSFKAFDLMREDQGGKGGTIINISSIVGLFQAHLLPVYTATKSAVLQFSNCLGKEPHCTRSGVRVLTICFGCTDTSLFSASKMGGFDKETDELLAKSLGVLPMQTIQSAVDGLVHAYKHGASASTWLITSDRPAEDITDNVSKGYEIMSQGVFS</sequence>
<dbReference type="PANTHER" id="PTHR44229">
    <property type="entry name" value="15-HYDROXYPROSTAGLANDIN DEHYDROGENASE [NAD(+)]"/>
    <property type="match status" value="1"/>
</dbReference>
<dbReference type="RefSeq" id="XP_050558904.1">
    <property type="nucleotide sequence ID" value="XM_050702947.1"/>
</dbReference>
<gene>
    <name evidence="4" type="primary">LOC118266781</name>
</gene>
<keyword evidence="3" id="KW-1185">Reference proteome</keyword>
<dbReference type="PANTHER" id="PTHR44229:SF8">
    <property type="entry name" value="ALCOHOL DEHYDROGENASE-RELATED"/>
    <property type="match status" value="1"/>
</dbReference>
<dbReference type="PRINTS" id="PR00081">
    <property type="entry name" value="GDHRDH"/>
</dbReference>
<evidence type="ECO:0000313" key="3">
    <source>
        <dbReference type="Proteomes" id="UP000829999"/>
    </source>
</evidence>
<keyword evidence="2" id="KW-0560">Oxidoreductase</keyword>
<dbReference type="InterPro" id="IPR036291">
    <property type="entry name" value="NAD(P)-bd_dom_sf"/>
</dbReference>
<evidence type="ECO:0000256" key="2">
    <source>
        <dbReference type="ARBA" id="ARBA00023002"/>
    </source>
</evidence>
<dbReference type="InterPro" id="IPR002347">
    <property type="entry name" value="SDR_fam"/>
</dbReference>
<organism evidence="3 4">
    <name type="scientific">Spodoptera frugiperda</name>
    <name type="common">Fall armyworm</name>
    <dbReference type="NCBI Taxonomy" id="7108"/>
    <lineage>
        <taxon>Eukaryota</taxon>
        <taxon>Metazoa</taxon>
        <taxon>Ecdysozoa</taxon>
        <taxon>Arthropoda</taxon>
        <taxon>Hexapoda</taxon>
        <taxon>Insecta</taxon>
        <taxon>Pterygota</taxon>
        <taxon>Neoptera</taxon>
        <taxon>Endopterygota</taxon>
        <taxon>Lepidoptera</taxon>
        <taxon>Glossata</taxon>
        <taxon>Ditrysia</taxon>
        <taxon>Noctuoidea</taxon>
        <taxon>Noctuidae</taxon>
        <taxon>Amphipyrinae</taxon>
        <taxon>Spodoptera</taxon>
    </lineage>
</organism>
<evidence type="ECO:0000313" key="4">
    <source>
        <dbReference type="RefSeq" id="XP_050558904.1"/>
    </source>
</evidence>
<accession>A0A9R0F189</accession>
<dbReference type="PROSITE" id="PS00061">
    <property type="entry name" value="ADH_SHORT"/>
    <property type="match status" value="2"/>
</dbReference>
<dbReference type="SUPFAM" id="SSF51735">
    <property type="entry name" value="NAD(P)-binding Rossmann-fold domains"/>
    <property type="match status" value="2"/>
</dbReference>
<comment type="similarity">
    <text evidence="1">Belongs to the short-chain dehydrogenases/reductases (SDR) family.</text>
</comment>
<dbReference type="Pfam" id="PF00106">
    <property type="entry name" value="adh_short"/>
    <property type="match status" value="2"/>
</dbReference>
<dbReference type="PRINTS" id="PR00080">
    <property type="entry name" value="SDRFAMILY"/>
</dbReference>
<dbReference type="GO" id="GO:0005737">
    <property type="term" value="C:cytoplasm"/>
    <property type="evidence" value="ECO:0007669"/>
    <property type="project" value="TreeGrafter"/>
</dbReference>
<dbReference type="GO" id="GO:0016616">
    <property type="term" value="F:oxidoreductase activity, acting on the CH-OH group of donors, NAD or NADP as acceptor"/>
    <property type="evidence" value="ECO:0007669"/>
    <property type="project" value="TreeGrafter"/>
</dbReference>
<name>A0A9R0F189_SPOFR</name>
<dbReference type="FunFam" id="3.40.50.720:FF:000084">
    <property type="entry name" value="Short-chain dehydrogenase reductase"/>
    <property type="match status" value="1"/>
</dbReference>
<dbReference type="Proteomes" id="UP000829999">
    <property type="component" value="Chromosome 23"/>
</dbReference>
<proteinExistence type="inferred from homology"/>
<dbReference type="OrthoDB" id="417891at2759"/>
<protein>
    <submittedName>
        <fullName evidence="4">Uncharacterized protein LOC118266781</fullName>
    </submittedName>
</protein>
<dbReference type="AlphaFoldDB" id="A0A9R0F189"/>